<dbReference type="InterPro" id="IPR005658">
    <property type="entry name" value="Prot_inh_ecotin"/>
</dbReference>
<dbReference type="Gene3D" id="2.60.40.550">
    <property type="entry name" value="Ecotin"/>
    <property type="match status" value="1"/>
</dbReference>
<keyword evidence="2" id="KW-0732">Signal</keyword>
<evidence type="ECO:0000256" key="1">
    <source>
        <dbReference type="ARBA" id="ARBA00010558"/>
    </source>
</evidence>
<dbReference type="Pfam" id="PF03974">
    <property type="entry name" value="Ecotin"/>
    <property type="match status" value="1"/>
</dbReference>
<evidence type="ECO:0000313" key="3">
    <source>
        <dbReference type="EMBL" id="MBE8714041.1"/>
    </source>
</evidence>
<dbReference type="Proteomes" id="UP000616201">
    <property type="component" value="Unassembled WGS sequence"/>
</dbReference>
<sequence length="166" mass="18782">MKNTFQTITLTLVICLATLHGMAQTVNYRQDLSIFPKPEVGYKQMVIDVPHSEKDSEKKIEFTVGKYLEVDVCNSHGLAGELKSKELEGWGFNYYQFKTNGAVRSTMMACADATKVTKFIPSESQIVNYNGRLPIVIYVPEDCDVQFKIYQSDNDTYSASEVKVKK</sequence>
<reference evidence="3" key="1">
    <citation type="submission" date="2018-02" db="EMBL/GenBank/DDBJ databases">
        <authorList>
            <person name="Vasarhelyi B.M."/>
            <person name="Deshmukh S."/>
            <person name="Balint B."/>
            <person name="Kukolya J."/>
        </authorList>
    </citation>
    <scope>NUCLEOTIDE SEQUENCE</scope>
    <source>
        <strain evidence="3">KB22</strain>
    </source>
</reference>
<accession>A0A928YQB6</accession>
<keyword evidence="4" id="KW-1185">Reference proteome</keyword>
<dbReference type="PANTHER" id="PTHR35890:SF3">
    <property type="entry name" value="ECOTIN"/>
    <property type="match status" value="1"/>
</dbReference>
<gene>
    <name evidence="3" type="ORF">C4F49_10150</name>
</gene>
<proteinExistence type="inferred from homology"/>
<dbReference type="SUPFAM" id="SSF49772">
    <property type="entry name" value="Ecotin, trypsin inhibitor"/>
    <property type="match status" value="1"/>
</dbReference>
<evidence type="ECO:0000256" key="2">
    <source>
        <dbReference type="SAM" id="SignalP"/>
    </source>
</evidence>
<feature type="signal peptide" evidence="2">
    <location>
        <begin position="1"/>
        <end position="23"/>
    </location>
</feature>
<dbReference type="PANTHER" id="PTHR35890">
    <property type="match status" value="1"/>
</dbReference>
<protein>
    <submittedName>
        <fullName evidence="3">Proteinase inhibitor</fullName>
    </submittedName>
</protein>
<comment type="similarity">
    <text evidence="1">Belongs to the protease inhibitor I11 (ecotin) family.</text>
</comment>
<organism evidence="3 4">
    <name type="scientific">Sphingobacterium hungaricum</name>
    <dbReference type="NCBI Taxonomy" id="2082723"/>
    <lineage>
        <taxon>Bacteria</taxon>
        <taxon>Pseudomonadati</taxon>
        <taxon>Bacteroidota</taxon>
        <taxon>Sphingobacteriia</taxon>
        <taxon>Sphingobacteriales</taxon>
        <taxon>Sphingobacteriaceae</taxon>
        <taxon>Sphingobacterium</taxon>
    </lineage>
</organism>
<dbReference type="InterPro" id="IPR036198">
    <property type="entry name" value="Ecotin_sf"/>
</dbReference>
<dbReference type="GO" id="GO:0004867">
    <property type="term" value="F:serine-type endopeptidase inhibitor activity"/>
    <property type="evidence" value="ECO:0007669"/>
    <property type="project" value="InterPro"/>
</dbReference>
<feature type="chain" id="PRO_5037181659" evidence="2">
    <location>
        <begin position="24"/>
        <end position="166"/>
    </location>
</feature>
<dbReference type="RefSeq" id="WP_196934197.1">
    <property type="nucleotide sequence ID" value="NZ_MU158697.1"/>
</dbReference>
<name>A0A928YQB6_9SPHI</name>
<comment type="caution">
    <text evidence="3">The sequence shown here is derived from an EMBL/GenBank/DDBJ whole genome shotgun (WGS) entry which is preliminary data.</text>
</comment>
<dbReference type="AlphaFoldDB" id="A0A928YQB6"/>
<dbReference type="EMBL" id="PRDK01000005">
    <property type="protein sequence ID" value="MBE8714041.1"/>
    <property type="molecule type" value="Genomic_DNA"/>
</dbReference>
<evidence type="ECO:0000313" key="4">
    <source>
        <dbReference type="Proteomes" id="UP000616201"/>
    </source>
</evidence>